<comment type="caution">
    <text evidence="2">The sequence shown here is derived from an EMBL/GenBank/DDBJ whole genome shotgun (WGS) entry which is preliminary data.</text>
</comment>
<proteinExistence type="predicted"/>
<dbReference type="InterPro" id="IPR000801">
    <property type="entry name" value="Esterase-like"/>
</dbReference>
<dbReference type="Proteomes" id="UP000645966">
    <property type="component" value="Unassembled WGS sequence"/>
</dbReference>
<dbReference type="PANTHER" id="PTHR48098">
    <property type="entry name" value="ENTEROCHELIN ESTERASE-RELATED"/>
    <property type="match status" value="1"/>
</dbReference>
<name>A0A934I4C0_9CORY</name>
<organism evidence="2 3">
    <name type="scientific">Corynebacterium meridianum</name>
    <dbReference type="NCBI Taxonomy" id="2765363"/>
    <lineage>
        <taxon>Bacteria</taxon>
        <taxon>Bacillati</taxon>
        <taxon>Actinomycetota</taxon>
        <taxon>Actinomycetes</taxon>
        <taxon>Mycobacteriales</taxon>
        <taxon>Corynebacteriaceae</taxon>
        <taxon>Corynebacterium</taxon>
    </lineage>
</organism>
<reference evidence="2" key="1">
    <citation type="submission" date="2020-12" db="EMBL/GenBank/DDBJ databases">
        <title>Genome public.</title>
        <authorList>
            <person name="Sun Q."/>
        </authorList>
    </citation>
    <scope>NUCLEOTIDE SEQUENCE</scope>
    <source>
        <strain evidence="2">CCM 8863</strain>
    </source>
</reference>
<gene>
    <name evidence="2" type="ORF">JDV75_09235</name>
</gene>
<accession>A0A934I4C0</accession>
<dbReference type="InterPro" id="IPR029058">
    <property type="entry name" value="AB_hydrolase_fold"/>
</dbReference>
<dbReference type="SUPFAM" id="SSF53474">
    <property type="entry name" value="alpha/beta-Hydrolases"/>
    <property type="match status" value="1"/>
</dbReference>
<evidence type="ECO:0000256" key="1">
    <source>
        <dbReference type="SAM" id="SignalP"/>
    </source>
</evidence>
<dbReference type="GO" id="GO:0016747">
    <property type="term" value="F:acyltransferase activity, transferring groups other than amino-acyl groups"/>
    <property type="evidence" value="ECO:0007669"/>
    <property type="project" value="TreeGrafter"/>
</dbReference>
<keyword evidence="3" id="KW-1185">Reference proteome</keyword>
<sequence length="372" mass="40216">MRNFRRIAAPVAALALSAAAVTGTVLTAPAALASDQTPAQVAGDTPRATVTVGPRNVEGGTAYDGSNSLIWREKINSYNNDRVVEMWAHSPSMNRDVPLVVIKADQAAGPRPTIYLLNGGDGGEGRANWIMQTDVIDYYLSKNVNVVIPMQGKFSYYTDWVEDVPALGGKQMWETFLTKELPEPLEATLGAANKRAVAGMSMSATTSLLLAEHNPGLYDAVGSFSGCAETSRGLAPEYIRITLARGGATPEQMWGPLGSPNWHYNDALINVDKLRGTEVYVSNASGYAGTEDLWTSPWTGGQPMNVFVHVVNGGIIEGATNMCTHDLKVKMDSQGVPGNFNFRPTGTHSWGYWQQDLRDSWPVFARAFDIAE</sequence>
<dbReference type="Pfam" id="PF00756">
    <property type="entry name" value="Esterase"/>
    <property type="match status" value="1"/>
</dbReference>
<dbReference type="PANTHER" id="PTHR48098:SF1">
    <property type="entry name" value="DIACYLGLYCEROL ACYLTRANSFERASE_MYCOLYLTRANSFERASE AG85A"/>
    <property type="match status" value="1"/>
</dbReference>
<evidence type="ECO:0000313" key="3">
    <source>
        <dbReference type="Proteomes" id="UP000645966"/>
    </source>
</evidence>
<protein>
    <submittedName>
        <fullName evidence="2">Esterase family protein</fullName>
    </submittedName>
</protein>
<keyword evidence="1" id="KW-0732">Signal</keyword>
<feature type="signal peptide" evidence="1">
    <location>
        <begin position="1"/>
        <end position="33"/>
    </location>
</feature>
<dbReference type="Gene3D" id="3.40.50.1820">
    <property type="entry name" value="alpha/beta hydrolase"/>
    <property type="match status" value="1"/>
</dbReference>
<dbReference type="RefSeq" id="WP_198738949.1">
    <property type="nucleotide sequence ID" value="NZ_JAEIOS010000013.1"/>
</dbReference>
<feature type="chain" id="PRO_5037543571" evidence="1">
    <location>
        <begin position="34"/>
        <end position="372"/>
    </location>
</feature>
<evidence type="ECO:0000313" key="2">
    <source>
        <dbReference type="EMBL" id="MBI8989936.1"/>
    </source>
</evidence>
<dbReference type="EMBL" id="JAEIOS010000013">
    <property type="protein sequence ID" value="MBI8989936.1"/>
    <property type="molecule type" value="Genomic_DNA"/>
</dbReference>
<dbReference type="InterPro" id="IPR050583">
    <property type="entry name" value="Mycobacterial_A85_antigen"/>
</dbReference>
<dbReference type="AlphaFoldDB" id="A0A934I4C0"/>